<dbReference type="Gene3D" id="3.40.50.970">
    <property type="match status" value="1"/>
</dbReference>
<dbReference type="NCBIfam" id="TIGR00239">
    <property type="entry name" value="2oxo_dh_E1"/>
    <property type="match status" value="1"/>
</dbReference>
<reference evidence="8" key="2">
    <citation type="journal article" date="2022" name="Res Sq">
        <title>Evolution of multicellular longitudinally dividing oral cavity symbionts (Neisseriaceae).</title>
        <authorList>
            <person name="Nyongesa S."/>
            <person name="Weber P."/>
            <person name="Bernet E."/>
            <person name="Pullido F."/>
            <person name="Nieckarz M."/>
            <person name="Delaby M."/>
            <person name="Nieves C."/>
            <person name="Viehboeck T."/>
            <person name="Krause N."/>
            <person name="Rivera-Millot A."/>
            <person name="Nakamura A."/>
            <person name="Vischer N."/>
            <person name="VanNieuwenhze M."/>
            <person name="Brun Y."/>
            <person name="Cava F."/>
            <person name="Bulgheresi S."/>
            <person name="Veyrier F."/>
        </authorList>
    </citation>
    <scope>NUCLEOTIDE SEQUENCE</scope>
    <source>
        <strain evidence="8">SAG 1488-6</strain>
    </source>
</reference>
<dbReference type="RefSeq" id="WP_026353341.1">
    <property type="nucleotide sequence ID" value="NZ_CP091512.1"/>
</dbReference>
<dbReference type="Pfam" id="PF16870">
    <property type="entry name" value="OxoGdeHyase_C"/>
    <property type="match status" value="1"/>
</dbReference>
<dbReference type="InterPro" id="IPR042179">
    <property type="entry name" value="KGD_C_sf"/>
</dbReference>
<dbReference type="InterPro" id="IPR032106">
    <property type="entry name" value="2-oxogl_dehyd_N"/>
</dbReference>
<sequence length="944" mass="105984">MMNEEFGLSYLYGSNAPYIEELYEMYLKDPSSVDSHWKQYFDEIVTLPGAAARDVAHAPIQQSFVEMAKRPVTQHAASASLDANAMKKQVAVLRLISAYRVLGSRHANIDPLQRMSSQYYSELDPASYGLTAEDMAVQFNASSNFSSSDRLPLSEIINKLQQTYCGTVGVEYMHITRSEEKHWVQDRFENDLSTPRFNTETKKRILGKITAAETLERYLHTKYVGQKRFSLEGGEAAIPALDYLIQNSTKEGVEEVIIGMAHRGRLNVLVNILGKSPKDLFSEFEGKYTVQLPSGDVKYHNGFSSDIPTANGPMHISLAFNPSHLEIVNPVVEGSVRARQRRRGEDGQKQVMPVLIHGDSAFIGLGVNQGTFNLSQTRGYTTGGTVHIVINNQIGFTTSDTRDTRSTVYCTDIAKMVDAPIFHVNGDDPEAVCYVMQAAIDYRMKFKKDVVVDLVCYRKLGHNEGDDPYLTQPMMYKKIAQHPGSRAIYAEKLAKEGVVSAEDSDNLIKTYRAALDKGEHVEQTKLTDYQRKHALDWSQYMGTHWAHPVDTALPAADIQRLSEKLIQVPADFQLHNTVKKLLESRKKMGVGEMPIDWGMAENLAYASLVTNGNGVRISGEDSGRGTFSHRHAVFHDQSREKWDAGAYIPLRNMSENQANFMVIDSILNEEAVLAYEYGFACSAPEQLVIWEAQFGDFANGAQVAIDQFIASGETKWGRLCGLTVLMPHGYDGQGPEHSSARLERWLQLCSEHNMQIVMMSEASQMFHVLRRQVLRPYRKPLIIFMSKRLLRFKDSMSDLSQFTEGSGFRTVIGDAHERDDANVKRVVLCAGQVYYDLVAGRKERGSEEEIAIVRVEQLYPFPYEVLAAELSRYTNATEIMWAQEEPKNQGAWYQIRHRIESVSTDKQKVTFAGRPTSASPAVGYMSKHAAQLKALVETACNLDA</sequence>
<evidence type="ECO:0000259" key="7">
    <source>
        <dbReference type="SMART" id="SM00861"/>
    </source>
</evidence>
<dbReference type="PIRSF" id="PIRSF000157">
    <property type="entry name" value="Oxoglu_dh_E1"/>
    <property type="match status" value="1"/>
</dbReference>
<dbReference type="Pfam" id="PF02779">
    <property type="entry name" value="Transket_pyr"/>
    <property type="match status" value="1"/>
</dbReference>
<dbReference type="InterPro" id="IPR005475">
    <property type="entry name" value="Transketolase-like_Pyr-bd"/>
</dbReference>
<dbReference type="Pfam" id="PF16078">
    <property type="entry name" value="2-oxogl_dehyd_N"/>
    <property type="match status" value="1"/>
</dbReference>
<dbReference type="InterPro" id="IPR011603">
    <property type="entry name" value="2oxoglutarate_DH_E1"/>
</dbReference>
<dbReference type="InterPro" id="IPR031717">
    <property type="entry name" value="ODO-1/KGD_C"/>
</dbReference>
<dbReference type="NCBIfam" id="NF008907">
    <property type="entry name" value="PRK12270.1"/>
    <property type="match status" value="1"/>
</dbReference>
<comment type="similarity">
    <text evidence="3">Belongs to the alpha-ketoglutarate dehydrogenase family.</text>
</comment>
<dbReference type="PANTHER" id="PTHR23152">
    <property type="entry name" value="2-OXOGLUTARATE DEHYDROGENASE"/>
    <property type="match status" value="1"/>
</dbReference>
<dbReference type="GO" id="GO:0004591">
    <property type="term" value="F:oxoglutarate dehydrogenase (succinyl-transferring) activity"/>
    <property type="evidence" value="ECO:0007669"/>
    <property type="project" value="UniProtKB-EC"/>
</dbReference>
<evidence type="ECO:0000256" key="4">
    <source>
        <dbReference type="ARBA" id="ARBA00012280"/>
    </source>
</evidence>
<dbReference type="InterPro" id="IPR029061">
    <property type="entry name" value="THDP-binding"/>
</dbReference>
<dbReference type="PANTHER" id="PTHR23152:SF4">
    <property type="entry name" value="2-OXOADIPATE DEHYDROGENASE COMPLEX COMPONENT E1"/>
    <property type="match status" value="1"/>
</dbReference>
<dbReference type="SUPFAM" id="SSF52518">
    <property type="entry name" value="Thiamin diphosphate-binding fold (THDP-binding)"/>
    <property type="match status" value="2"/>
</dbReference>
<dbReference type="Proteomes" id="UP000832034">
    <property type="component" value="Chromosome"/>
</dbReference>
<accession>A0ABY4EAD3</accession>
<dbReference type="Gene3D" id="3.40.50.11610">
    <property type="entry name" value="Multifunctional 2-oxoglutarate metabolism enzyme, C-terminal domain"/>
    <property type="match status" value="1"/>
</dbReference>
<name>A0ABY4EAD3_VITST</name>
<dbReference type="Gene3D" id="1.10.287.1150">
    <property type="entry name" value="TPP helical domain"/>
    <property type="match status" value="1"/>
</dbReference>
<dbReference type="CDD" id="cd02016">
    <property type="entry name" value="TPP_E1_OGDC_like"/>
    <property type="match status" value="1"/>
</dbReference>
<dbReference type="NCBIfam" id="NF006914">
    <property type="entry name" value="PRK09404.1"/>
    <property type="match status" value="1"/>
</dbReference>
<evidence type="ECO:0000313" key="8">
    <source>
        <dbReference type="EMBL" id="UOO92716.1"/>
    </source>
</evidence>
<dbReference type="InterPro" id="IPR001017">
    <property type="entry name" value="DH_E1"/>
</dbReference>
<comment type="function">
    <text evidence="2">E1 component of the 2-oxoglutarate dehydrogenase (OGDH) complex which catalyzes the decarboxylation of 2-oxoglutarate, the first step in the conversion of 2-oxoglutarate to succinyl-CoA and CO(2).</text>
</comment>
<evidence type="ECO:0000313" key="9">
    <source>
        <dbReference type="Proteomes" id="UP000832034"/>
    </source>
</evidence>
<proteinExistence type="inferred from homology"/>
<dbReference type="SMART" id="SM00861">
    <property type="entry name" value="Transket_pyr"/>
    <property type="match status" value="1"/>
</dbReference>
<dbReference type="Gene3D" id="3.40.50.12470">
    <property type="match status" value="1"/>
</dbReference>
<keyword evidence="6" id="KW-0786">Thiamine pyrophosphate</keyword>
<feature type="domain" description="Transketolase-like pyrimidine-binding" evidence="7">
    <location>
        <begin position="595"/>
        <end position="792"/>
    </location>
</feature>
<organism evidence="8 9">
    <name type="scientific">Vitreoscilla stercoraria</name>
    <dbReference type="NCBI Taxonomy" id="61"/>
    <lineage>
        <taxon>Bacteria</taxon>
        <taxon>Pseudomonadati</taxon>
        <taxon>Pseudomonadota</taxon>
        <taxon>Betaproteobacteria</taxon>
        <taxon>Neisseriales</taxon>
        <taxon>Neisseriaceae</taxon>
        <taxon>Vitreoscilla</taxon>
    </lineage>
</organism>
<evidence type="ECO:0000256" key="6">
    <source>
        <dbReference type="ARBA" id="ARBA00023052"/>
    </source>
</evidence>
<dbReference type="EC" id="1.2.4.2" evidence="4"/>
<gene>
    <name evidence="8" type="ORF">LVJ81_01320</name>
</gene>
<evidence type="ECO:0000256" key="5">
    <source>
        <dbReference type="ARBA" id="ARBA00023002"/>
    </source>
</evidence>
<dbReference type="EMBL" id="CP091512">
    <property type="protein sequence ID" value="UOO92716.1"/>
    <property type="molecule type" value="Genomic_DNA"/>
</dbReference>
<keyword evidence="5 8" id="KW-0560">Oxidoreductase</keyword>
<reference evidence="8" key="1">
    <citation type="submission" date="2021-12" db="EMBL/GenBank/DDBJ databases">
        <authorList>
            <person name="Veyrier F.J."/>
        </authorList>
    </citation>
    <scope>NUCLEOTIDE SEQUENCE</scope>
    <source>
        <strain evidence="8">SAG 1488-6</strain>
    </source>
</reference>
<comment type="cofactor">
    <cofactor evidence="1">
        <name>thiamine diphosphate</name>
        <dbReference type="ChEBI" id="CHEBI:58937"/>
    </cofactor>
</comment>
<evidence type="ECO:0000256" key="3">
    <source>
        <dbReference type="ARBA" id="ARBA00006936"/>
    </source>
</evidence>
<keyword evidence="9" id="KW-1185">Reference proteome</keyword>
<evidence type="ECO:0000256" key="2">
    <source>
        <dbReference type="ARBA" id="ARBA00003906"/>
    </source>
</evidence>
<dbReference type="Pfam" id="PF00676">
    <property type="entry name" value="E1_dh"/>
    <property type="match status" value="1"/>
</dbReference>
<evidence type="ECO:0000256" key="1">
    <source>
        <dbReference type="ARBA" id="ARBA00001964"/>
    </source>
</evidence>
<protein>
    <recommendedName>
        <fullName evidence="4">oxoglutarate dehydrogenase (succinyl-transferring)</fullName>
        <ecNumber evidence="4">1.2.4.2</ecNumber>
    </recommendedName>
</protein>